<dbReference type="SUPFAM" id="SSF52540">
    <property type="entry name" value="P-loop containing nucleoside triphosphate hydrolases"/>
    <property type="match status" value="1"/>
</dbReference>
<dbReference type="Proteomes" id="UP001519887">
    <property type="component" value="Unassembled WGS sequence"/>
</dbReference>
<dbReference type="InterPro" id="IPR027417">
    <property type="entry name" value="P-loop_NTPase"/>
</dbReference>
<keyword evidence="1" id="KW-0813">Transport</keyword>
<keyword evidence="2" id="KW-1003">Cell membrane</keyword>
<organism evidence="6 7">
    <name type="scientific">Paenibacillus sepulcri</name>
    <dbReference type="NCBI Taxonomy" id="359917"/>
    <lineage>
        <taxon>Bacteria</taxon>
        <taxon>Bacillati</taxon>
        <taxon>Bacillota</taxon>
        <taxon>Bacilli</taxon>
        <taxon>Bacillales</taxon>
        <taxon>Paenibacillaceae</taxon>
        <taxon>Paenibacillus</taxon>
    </lineage>
</organism>
<dbReference type="Pfam" id="PF00005">
    <property type="entry name" value="ABC_tran"/>
    <property type="match status" value="1"/>
</dbReference>
<accession>A0ABS7CNB4</accession>
<dbReference type="Gene3D" id="3.40.50.300">
    <property type="entry name" value="P-loop containing nucleotide triphosphate hydrolases"/>
    <property type="match status" value="1"/>
</dbReference>
<dbReference type="EMBL" id="JAHZIK010003961">
    <property type="protein sequence ID" value="MBW7462457.1"/>
    <property type="molecule type" value="Genomic_DNA"/>
</dbReference>
<sequence length="96" mass="10820">DILIDGSSITQASGKQLRMIRRDIGMIFQSFNLVKRSTVLRNVLAGRVGYQSTLRTILGRFPEHDVNLAFKALERVNIVEKAYSRADELSGGQQQR</sequence>
<protein>
    <submittedName>
        <fullName evidence="6">ATP-binding cassette domain-containing protein</fullName>
    </submittedName>
</protein>
<keyword evidence="6" id="KW-0067">ATP-binding</keyword>
<dbReference type="GO" id="GO:0005524">
    <property type="term" value="F:ATP binding"/>
    <property type="evidence" value="ECO:0007669"/>
    <property type="project" value="UniProtKB-KW"/>
</dbReference>
<evidence type="ECO:0000256" key="4">
    <source>
        <dbReference type="ARBA" id="ARBA00023136"/>
    </source>
</evidence>
<keyword evidence="4" id="KW-0472">Membrane</keyword>
<reference evidence="6 7" key="1">
    <citation type="submission" date="2021-07" db="EMBL/GenBank/DDBJ databases">
        <title>Paenibacillus radiodurans sp. nov., isolated from the southeastern edge of Tengger Desert.</title>
        <authorList>
            <person name="Zhang G."/>
        </authorList>
    </citation>
    <scope>NUCLEOTIDE SEQUENCE [LARGE SCALE GENOMIC DNA]</scope>
    <source>
        <strain evidence="6 7">CCM 7311</strain>
    </source>
</reference>
<evidence type="ECO:0000313" key="6">
    <source>
        <dbReference type="EMBL" id="MBW7462457.1"/>
    </source>
</evidence>
<comment type="caution">
    <text evidence="6">The sequence shown here is derived from an EMBL/GenBank/DDBJ whole genome shotgun (WGS) entry which is preliminary data.</text>
</comment>
<keyword evidence="6" id="KW-0547">Nucleotide-binding</keyword>
<proteinExistence type="predicted"/>
<gene>
    <name evidence="6" type="ORF">K0U00_51245</name>
</gene>
<evidence type="ECO:0000256" key="3">
    <source>
        <dbReference type="ARBA" id="ARBA00022967"/>
    </source>
</evidence>
<dbReference type="InterPro" id="IPR050086">
    <property type="entry name" value="MetN_ABC_transporter-like"/>
</dbReference>
<evidence type="ECO:0000256" key="1">
    <source>
        <dbReference type="ARBA" id="ARBA00022448"/>
    </source>
</evidence>
<dbReference type="PANTHER" id="PTHR43166">
    <property type="entry name" value="AMINO ACID IMPORT ATP-BINDING PROTEIN"/>
    <property type="match status" value="1"/>
</dbReference>
<keyword evidence="7" id="KW-1185">Reference proteome</keyword>
<evidence type="ECO:0000259" key="5">
    <source>
        <dbReference type="Pfam" id="PF00005"/>
    </source>
</evidence>
<name>A0ABS7CNB4_9BACL</name>
<feature type="domain" description="ABC transporter" evidence="5">
    <location>
        <begin position="2"/>
        <end position="96"/>
    </location>
</feature>
<feature type="non-terminal residue" evidence="6">
    <location>
        <position position="96"/>
    </location>
</feature>
<dbReference type="InterPro" id="IPR003439">
    <property type="entry name" value="ABC_transporter-like_ATP-bd"/>
</dbReference>
<keyword evidence="3" id="KW-1278">Translocase</keyword>
<dbReference type="PANTHER" id="PTHR43166:SF6">
    <property type="entry name" value="PHOSPHONATES IMPORT ATP-BINDING PROTEIN PHNC"/>
    <property type="match status" value="1"/>
</dbReference>
<evidence type="ECO:0000256" key="2">
    <source>
        <dbReference type="ARBA" id="ARBA00022475"/>
    </source>
</evidence>
<feature type="non-terminal residue" evidence="6">
    <location>
        <position position="1"/>
    </location>
</feature>
<evidence type="ECO:0000313" key="7">
    <source>
        <dbReference type="Proteomes" id="UP001519887"/>
    </source>
</evidence>